<name>A0A437M7R5_9SPHN</name>
<sequence>MAKAQTLADLGGIMQIAFVPQDFDGAIQHWLNKGAGPFFILQDNQAEWTAAYGVEKDIVLDIALGNWGEMQIEIIRQKNSGKSVYSDWFDAGKDGVHHTCIVVEDMATARALAAEKGFEVVHEGRHFGPEWIYIDTKGGDGTLLEILCMPGGNPGLAAMTREAARDWDGSDPIRILNLG</sequence>
<reference evidence="1 2" key="1">
    <citation type="submission" date="2019-01" db="EMBL/GenBank/DDBJ databases">
        <authorList>
            <person name="Chen W.-M."/>
        </authorList>
    </citation>
    <scope>NUCLEOTIDE SEQUENCE [LARGE SCALE GENOMIC DNA]</scope>
    <source>
        <strain evidence="1 2">CCP-7</strain>
    </source>
</reference>
<dbReference type="EMBL" id="SACN01000001">
    <property type="protein sequence ID" value="RVT93575.1"/>
    <property type="molecule type" value="Genomic_DNA"/>
</dbReference>
<dbReference type="RefSeq" id="WP_127742330.1">
    <property type="nucleotide sequence ID" value="NZ_SACN01000001.1"/>
</dbReference>
<dbReference type="InterPro" id="IPR029068">
    <property type="entry name" value="Glyas_Bleomycin-R_OHBP_Dase"/>
</dbReference>
<dbReference type="OrthoDB" id="9792173at2"/>
<comment type="caution">
    <text evidence="1">The sequence shown here is derived from an EMBL/GenBank/DDBJ whole genome shotgun (WGS) entry which is preliminary data.</text>
</comment>
<evidence type="ECO:0000313" key="2">
    <source>
        <dbReference type="Proteomes" id="UP000282971"/>
    </source>
</evidence>
<evidence type="ECO:0008006" key="3">
    <source>
        <dbReference type="Google" id="ProtNLM"/>
    </source>
</evidence>
<dbReference type="Pfam" id="PF13669">
    <property type="entry name" value="Glyoxalase_4"/>
    <property type="match status" value="1"/>
</dbReference>
<keyword evidence="2" id="KW-1185">Reference proteome</keyword>
<dbReference type="Gene3D" id="3.10.180.10">
    <property type="entry name" value="2,3-Dihydroxybiphenyl 1,2-Dioxygenase, domain 1"/>
    <property type="match status" value="1"/>
</dbReference>
<protein>
    <recommendedName>
        <fullName evidence="3">VOC domain-containing protein</fullName>
    </recommendedName>
</protein>
<proteinExistence type="predicted"/>
<dbReference type="Proteomes" id="UP000282971">
    <property type="component" value="Unassembled WGS sequence"/>
</dbReference>
<gene>
    <name evidence="1" type="ORF">EOD43_06820</name>
</gene>
<accession>A0A437M7R5</accession>
<evidence type="ECO:0000313" key="1">
    <source>
        <dbReference type="EMBL" id="RVT93575.1"/>
    </source>
</evidence>
<organism evidence="1 2">
    <name type="scientific">Sphingomonas crocodyli</name>
    <dbReference type="NCBI Taxonomy" id="1979270"/>
    <lineage>
        <taxon>Bacteria</taxon>
        <taxon>Pseudomonadati</taxon>
        <taxon>Pseudomonadota</taxon>
        <taxon>Alphaproteobacteria</taxon>
        <taxon>Sphingomonadales</taxon>
        <taxon>Sphingomonadaceae</taxon>
        <taxon>Sphingomonas</taxon>
    </lineage>
</organism>
<dbReference type="AlphaFoldDB" id="A0A437M7R5"/>
<dbReference type="SUPFAM" id="SSF54593">
    <property type="entry name" value="Glyoxalase/Bleomycin resistance protein/Dihydroxybiphenyl dioxygenase"/>
    <property type="match status" value="1"/>
</dbReference>